<evidence type="ECO:0000313" key="3">
    <source>
        <dbReference type="Proteomes" id="UP000242146"/>
    </source>
</evidence>
<dbReference type="STRING" id="101127.A0A1X2GUN2"/>
<dbReference type="InterPro" id="IPR007062">
    <property type="entry name" value="PPI-2"/>
</dbReference>
<sequence>MLTEAQKDSTMKVDEPKTPYIRYDAHTDTVLNAPDNLGYSAKLGPDELEEFALDGGHESDRSSASSGKKGRSVSISDDEWADDSDKEEDEAAKKRHADFAKKRAMHYNMKNALTHPIPDEDDEDQDMSVPPVPSLP</sequence>
<dbReference type="GO" id="GO:0004864">
    <property type="term" value="F:protein phosphatase inhibitor activity"/>
    <property type="evidence" value="ECO:0007669"/>
    <property type="project" value="InterPro"/>
</dbReference>
<keyword evidence="3" id="KW-1185">Reference proteome</keyword>
<gene>
    <name evidence="2" type="ORF">DM01DRAFT_1332317</name>
</gene>
<reference evidence="2 3" key="1">
    <citation type="submission" date="2016-07" db="EMBL/GenBank/DDBJ databases">
        <title>Pervasive Adenine N6-methylation of Active Genes in Fungi.</title>
        <authorList>
            <consortium name="DOE Joint Genome Institute"/>
            <person name="Mondo S.J."/>
            <person name="Dannebaum R.O."/>
            <person name="Kuo R.C."/>
            <person name="Labutti K."/>
            <person name="Haridas S."/>
            <person name="Kuo A."/>
            <person name="Salamov A."/>
            <person name="Ahrendt S.R."/>
            <person name="Lipzen A."/>
            <person name="Sullivan W."/>
            <person name="Andreopoulos W.B."/>
            <person name="Clum A."/>
            <person name="Lindquist E."/>
            <person name="Daum C."/>
            <person name="Ramamoorthy G.K."/>
            <person name="Gryganskyi A."/>
            <person name="Culley D."/>
            <person name="Magnuson J.K."/>
            <person name="James T.Y."/>
            <person name="O'Malley M.A."/>
            <person name="Stajich J.E."/>
            <person name="Spatafora J.W."/>
            <person name="Visel A."/>
            <person name="Grigoriev I.V."/>
        </authorList>
    </citation>
    <scope>NUCLEOTIDE SEQUENCE [LARGE SCALE GENOMIC DNA]</scope>
    <source>
        <strain evidence="2 3">NRRL 3301</strain>
    </source>
</reference>
<feature type="compositionally biased region" description="Acidic residues" evidence="1">
    <location>
        <begin position="76"/>
        <end position="90"/>
    </location>
</feature>
<dbReference type="Pfam" id="PF04979">
    <property type="entry name" value="IPP-2"/>
    <property type="match status" value="1"/>
</dbReference>
<protein>
    <recommendedName>
        <fullName evidence="4">Protein phosphatase inhibitor 2</fullName>
    </recommendedName>
</protein>
<accession>A0A1X2GUN2</accession>
<dbReference type="PANTHER" id="PTHR12398">
    <property type="entry name" value="PROTEIN PHOSPHATASE INHIBITOR"/>
    <property type="match status" value="1"/>
</dbReference>
<dbReference type="PANTHER" id="PTHR12398:SF20">
    <property type="entry name" value="PROTEIN PHOSPHATASE 1 REGULATORY INHIBITOR SUBUNIT 2"/>
    <property type="match status" value="1"/>
</dbReference>
<dbReference type="EMBL" id="MCGT01000003">
    <property type="protein sequence ID" value="ORX61734.1"/>
    <property type="molecule type" value="Genomic_DNA"/>
</dbReference>
<dbReference type="OrthoDB" id="551302at2759"/>
<evidence type="ECO:0000313" key="2">
    <source>
        <dbReference type="EMBL" id="ORX61734.1"/>
    </source>
</evidence>
<evidence type="ECO:0000256" key="1">
    <source>
        <dbReference type="SAM" id="MobiDB-lite"/>
    </source>
</evidence>
<proteinExistence type="predicted"/>
<dbReference type="GO" id="GO:0009966">
    <property type="term" value="P:regulation of signal transduction"/>
    <property type="evidence" value="ECO:0007669"/>
    <property type="project" value="InterPro"/>
</dbReference>
<comment type="caution">
    <text evidence="2">The sequence shown here is derived from an EMBL/GenBank/DDBJ whole genome shotgun (WGS) entry which is preliminary data.</text>
</comment>
<evidence type="ECO:0008006" key="4">
    <source>
        <dbReference type="Google" id="ProtNLM"/>
    </source>
</evidence>
<name>A0A1X2GUN2_9FUNG</name>
<dbReference type="AlphaFoldDB" id="A0A1X2GUN2"/>
<organism evidence="2 3">
    <name type="scientific">Hesseltinella vesiculosa</name>
    <dbReference type="NCBI Taxonomy" id="101127"/>
    <lineage>
        <taxon>Eukaryota</taxon>
        <taxon>Fungi</taxon>
        <taxon>Fungi incertae sedis</taxon>
        <taxon>Mucoromycota</taxon>
        <taxon>Mucoromycotina</taxon>
        <taxon>Mucoromycetes</taxon>
        <taxon>Mucorales</taxon>
        <taxon>Cunninghamellaceae</taxon>
        <taxon>Hesseltinella</taxon>
    </lineage>
</organism>
<dbReference type="Proteomes" id="UP000242146">
    <property type="component" value="Unassembled WGS sequence"/>
</dbReference>
<feature type="region of interest" description="Disordered" evidence="1">
    <location>
        <begin position="49"/>
        <end position="136"/>
    </location>
</feature>